<proteinExistence type="inferred from homology"/>
<comment type="function">
    <text evidence="7">Part of the tripartite ATP-independent periplasmic (TRAP) transport system.</text>
</comment>
<evidence type="ECO:0000256" key="6">
    <source>
        <dbReference type="ARBA" id="ARBA00023136"/>
    </source>
</evidence>
<keyword evidence="11" id="KW-1185">Reference proteome</keyword>
<feature type="transmembrane region" description="Helical" evidence="7">
    <location>
        <begin position="132"/>
        <end position="156"/>
    </location>
</feature>
<feature type="transmembrane region" description="Helical" evidence="7">
    <location>
        <begin position="240"/>
        <end position="259"/>
    </location>
</feature>
<feature type="chain" id="PRO_5011650729" description="TRAP transporter large permease protein" evidence="8">
    <location>
        <begin position="22"/>
        <end position="425"/>
    </location>
</feature>
<feature type="signal peptide" evidence="8">
    <location>
        <begin position="1"/>
        <end position="21"/>
    </location>
</feature>
<dbReference type="PANTHER" id="PTHR33362:SF4">
    <property type="entry name" value="2,3-DIKETO-L-GULONATE TRAP TRANSPORTER LARGE PERMEASE PROTEIN YIAN"/>
    <property type="match status" value="1"/>
</dbReference>
<keyword evidence="6 7" id="KW-0472">Membrane</keyword>
<dbReference type="PANTHER" id="PTHR33362">
    <property type="entry name" value="SIALIC ACID TRAP TRANSPORTER PERMEASE PROTEIN SIAT-RELATED"/>
    <property type="match status" value="1"/>
</dbReference>
<dbReference type="InterPro" id="IPR004681">
    <property type="entry name" value="TRAP_DctM"/>
</dbReference>
<name>A0A1H4G446_9RHOB</name>
<keyword evidence="7" id="KW-0813">Transport</keyword>
<dbReference type="Proteomes" id="UP000198703">
    <property type="component" value="Unassembled WGS sequence"/>
</dbReference>
<dbReference type="RefSeq" id="WP_093256519.1">
    <property type="nucleotide sequence ID" value="NZ_FNQM01000034.1"/>
</dbReference>
<comment type="similarity">
    <text evidence="7">Belongs to the TRAP transporter large permease family.</text>
</comment>
<sequence length="425" mass="43862">MILVIAAFALFLLMGMPVAFAIAGAAAMFFLQNPDLPYTIPAQQTITQTQNFALLAVPLFILAGNLMNHTGLTRRLLGLATTLLGHMRGGLAQASLALSAMMGGVSGSAIADASMQARMLGGEMMARGVSRGFTAAVLSFGSILTPVIPPGIGMILYGTIGQVSIGRLFAAGILPALLLWGALAVAVAVSARRNGWPPERAARAPRREVIGAIGAGLWAILFPVILLVGLRSGFFTPSEIGALAVVYALIIGIVVYRELTRGGFGAAMSDTVADIGAVMLLIAVSAPLSYVMVLERTPETIAGLIVGLPGGLEAVMVAVALAVILAGFVIDATVLIIMLTPILLPLIRSLGGDPVHFGIVFIIAATIGNFTPPVGAAMYSVCSILNCGVPAYSRAAAPLFLAVMLVVLALVFLPDLVLFLPRALI</sequence>
<evidence type="ECO:0000256" key="3">
    <source>
        <dbReference type="ARBA" id="ARBA00022519"/>
    </source>
</evidence>
<dbReference type="InterPro" id="IPR010656">
    <property type="entry name" value="DctM"/>
</dbReference>
<feature type="transmembrane region" description="Helical" evidence="7">
    <location>
        <begin position="168"/>
        <end position="189"/>
    </location>
</feature>
<evidence type="ECO:0000256" key="5">
    <source>
        <dbReference type="ARBA" id="ARBA00022989"/>
    </source>
</evidence>
<dbReference type="OrthoDB" id="9790209at2"/>
<evidence type="ECO:0000256" key="4">
    <source>
        <dbReference type="ARBA" id="ARBA00022692"/>
    </source>
</evidence>
<keyword evidence="3 7" id="KW-0997">Cell inner membrane</keyword>
<evidence type="ECO:0000256" key="7">
    <source>
        <dbReference type="RuleBase" id="RU369079"/>
    </source>
</evidence>
<feature type="transmembrane region" description="Helical" evidence="7">
    <location>
        <begin position="359"/>
        <end position="379"/>
    </location>
</feature>
<keyword evidence="8" id="KW-0732">Signal</keyword>
<reference evidence="10 11" key="1">
    <citation type="submission" date="2016-10" db="EMBL/GenBank/DDBJ databases">
        <authorList>
            <person name="de Groot N.N."/>
        </authorList>
    </citation>
    <scope>NUCLEOTIDE SEQUENCE [LARGE SCALE GENOMIC DNA]</scope>
    <source>
        <strain evidence="10 11">DSM 15345</strain>
    </source>
</reference>
<evidence type="ECO:0000256" key="2">
    <source>
        <dbReference type="ARBA" id="ARBA00022475"/>
    </source>
</evidence>
<gene>
    <name evidence="10" type="ORF">SAMN05444370_13414</name>
</gene>
<dbReference type="AlphaFoldDB" id="A0A1H4G446"/>
<feature type="transmembrane region" description="Helical" evidence="7">
    <location>
        <begin position="399"/>
        <end position="420"/>
    </location>
</feature>
<comment type="caution">
    <text evidence="7">Lacks conserved residue(s) required for the propagation of feature annotation.</text>
</comment>
<feature type="transmembrane region" description="Helical" evidence="7">
    <location>
        <begin position="271"/>
        <end position="294"/>
    </location>
</feature>
<dbReference type="GO" id="GO:0022857">
    <property type="term" value="F:transmembrane transporter activity"/>
    <property type="evidence" value="ECO:0007669"/>
    <property type="project" value="UniProtKB-UniRule"/>
</dbReference>
<dbReference type="STRING" id="89524.SAMN05444370_13414"/>
<keyword evidence="5 7" id="KW-1133">Transmembrane helix</keyword>
<evidence type="ECO:0000313" key="10">
    <source>
        <dbReference type="EMBL" id="SEB03482.1"/>
    </source>
</evidence>
<comment type="subunit">
    <text evidence="7">The complex comprises the extracytoplasmic solute receptor protein and the two transmembrane proteins.</text>
</comment>
<dbReference type="PIRSF" id="PIRSF006066">
    <property type="entry name" value="HI0050"/>
    <property type="match status" value="1"/>
</dbReference>
<feature type="domain" description="TRAP C4-dicarboxylate transport system permease DctM subunit" evidence="9">
    <location>
        <begin position="6"/>
        <end position="414"/>
    </location>
</feature>
<evidence type="ECO:0000259" key="9">
    <source>
        <dbReference type="Pfam" id="PF06808"/>
    </source>
</evidence>
<keyword evidence="4 7" id="KW-0812">Transmembrane</keyword>
<dbReference type="Pfam" id="PF06808">
    <property type="entry name" value="DctM"/>
    <property type="match status" value="1"/>
</dbReference>
<feature type="transmembrane region" description="Helical" evidence="7">
    <location>
        <begin position="209"/>
        <end position="228"/>
    </location>
</feature>
<evidence type="ECO:0000313" key="11">
    <source>
        <dbReference type="Proteomes" id="UP000198703"/>
    </source>
</evidence>
<dbReference type="EMBL" id="FNQM01000034">
    <property type="protein sequence ID" value="SEB03482.1"/>
    <property type="molecule type" value="Genomic_DNA"/>
</dbReference>
<organism evidence="10 11">
    <name type="scientific">Rubrimonas cliftonensis</name>
    <dbReference type="NCBI Taxonomy" id="89524"/>
    <lineage>
        <taxon>Bacteria</taxon>
        <taxon>Pseudomonadati</taxon>
        <taxon>Pseudomonadota</taxon>
        <taxon>Alphaproteobacteria</taxon>
        <taxon>Rhodobacterales</taxon>
        <taxon>Paracoccaceae</taxon>
        <taxon>Rubrimonas</taxon>
    </lineage>
</organism>
<comment type="subcellular location">
    <subcellularLocation>
        <location evidence="1 7">Cell inner membrane</location>
        <topology evidence="1 7">Multi-pass membrane protein</topology>
    </subcellularLocation>
</comment>
<keyword evidence="2" id="KW-1003">Cell membrane</keyword>
<feature type="transmembrane region" description="Helical" evidence="7">
    <location>
        <begin position="314"/>
        <end position="347"/>
    </location>
</feature>
<dbReference type="GO" id="GO:0005886">
    <property type="term" value="C:plasma membrane"/>
    <property type="evidence" value="ECO:0007669"/>
    <property type="project" value="UniProtKB-SubCell"/>
</dbReference>
<evidence type="ECO:0000256" key="8">
    <source>
        <dbReference type="SAM" id="SignalP"/>
    </source>
</evidence>
<evidence type="ECO:0000256" key="1">
    <source>
        <dbReference type="ARBA" id="ARBA00004429"/>
    </source>
</evidence>
<dbReference type="NCBIfam" id="TIGR00786">
    <property type="entry name" value="dctM"/>
    <property type="match status" value="1"/>
</dbReference>
<accession>A0A1H4G446</accession>
<protein>
    <recommendedName>
        <fullName evidence="7">TRAP transporter large permease protein</fullName>
    </recommendedName>
</protein>